<evidence type="ECO:0000313" key="1">
    <source>
        <dbReference type="EMBL" id="CAJ1971567.1"/>
    </source>
</evidence>
<organism evidence="1 2">
    <name type="scientific">Sphenostylis stenocarpa</name>
    <dbReference type="NCBI Taxonomy" id="92480"/>
    <lineage>
        <taxon>Eukaryota</taxon>
        <taxon>Viridiplantae</taxon>
        <taxon>Streptophyta</taxon>
        <taxon>Embryophyta</taxon>
        <taxon>Tracheophyta</taxon>
        <taxon>Spermatophyta</taxon>
        <taxon>Magnoliopsida</taxon>
        <taxon>eudicotyledons</taxon>
        <taxon>Gunneridae</taxon>
        <taxon>Pentapetalae</taxon>
        <taxon>rosids</taxon>
        <taxon>fabids</taxon>
        <taxon>Fabales</taxon>
        <taxon>Fabaceae</taxon>
        <taxon>Papilionoideae</taxon>
        <taxon>50 kb inversion clade</taxon>
        <taxon>NPAAA clade</taxon>
        <taxon>indigoferoid/millettioid clade</taxon>
        <taxon>Phaseoleae</taxon>
        <taxon>Sphenostylis</taxon>
    </lineage>
</organism>
<accession>A0AA86TL00</accession>
<name>A0AA86TL00_9FABA</name>
<keyword evidence="2" id="KW-1185">Reference proteome</keyword>
<reference evidence="1" key="1">
    <citation type="submission" date="2023-10" db="EMBL/GenBank/DDBJ databases">
        <authorList>
            <person name="Domelevo Entfellner J.-B."/>
        </authorList>
    </citation>
    <scope>NUCLEOTIDE SEQUENCE</scope>
</reference>
<gene>
    <name evidence="1" type="ORF">AYBTSS11_LOCUS23568</name>
</gene>
<dbReference type="Gramene" id="rna-AYBTSS11_LOCUS23568">
    <property type="protein sequence ID" value="CAJ1971567.1"/>
    <property type="gene ID" value="gene-AYBTSS11_LOCUS23568"/>
</dbReference>
<protein>
    <submittedName>
        <fullName evidence="1">Uncharacterized protein</fullName>
    </submittedName>
</protein>
<proteinExistence type="predicted"/>
<dbReference type="Proteomes" id="UP001189624">
    <property type="component" value="Chromosome 8"/>
</dbReference>
<evidence type="ECO:0000313" key="2">
    <source>
        <dbReference type="Proteomes" id="UP001189624"/>
    </source>
</evidence>
<dbReference type="AlphaFoldDB" id="A0AA86TL00"/>
<sequence>MVRESKNREGTVKGNGLWRHYNLGPMKSPQALNTCEPWASASMGVAETARVDLLEFYTVTGE</sequence>
<dbReference type="EMBL" id="OY731405">
    <property type="protein sequence ID" value="CAJ1971567.1"/>
    <property type="molecule type" value="Genomic_DNA"/>
</dbReference>